<feature type="domain" description="ABC transmembrane type-1" evidence="9">
    <location>
        <begin position="26"/>
        <end position="315"/>
    </location>
</feature>
<dbReference type="InterPro" id="IPR003439">
    <property type="entry name" value="ABC_transporter-like_ATP-bd"/>
</dbReference>
<dbReference type="InterPro" id="IPR003593">
    <property type="entry name" value="AAA+_ATPase"/>
</dbReference>
<dbReference type="Proteomes" id="UP001644719">
    <property type="component" value="Unassembled WGS sequence"/>
</dbReference>
<dbReference type="PANTHER" id="PTHR43394">
    <property type="entry name" value="ATP-DEPENDENT PERMEASE MDL1, MITOCHONDRIAL"/>
    <property type="match status" value="1"/>
</dbReference>
<evidence type="ECO:0000313" key="10">
    <source>
        <dbReference type="EMBL" id="NSG86479.1"/>
    </source>
</evidence>
<sequence length="626" mass="70755">MKAKHHTNFLPDRVFSYFQKEWKVLLAVTISGLIYNIGLLAGPWFEGKMTGCLVDILKGADQFSDMLVLVLGYVTAIAIVQTARYIKRFYVRRFANNVNRRMKEILYASLVRKSRASLREEGEGSIMTKAILDVDDCVEGMRKFTTEIFDTGVALAAYAGMLLWYDFRLALLCMIFPPVSYMTAEKMKKMIQITGTAYKEQSGHLSTATLDRAENAVTYRVFGCEEDRRKAYEENLTAYEKSAVKANIWNSIMPPLYRIISMTGVLFILYFGQKNVLGTGWSTWTIASFTTFLACFVKLSVKSSSAAKLFNAVHKAQISWKRIKPLLTKQEEIPKSEKNVSGILENGKVEKIENVSAKHAEETLSQKELSQLEIAQSEIRYRNVKQLQVRHLNFAYPDGKQILKDISFKAEKGQMIGITGPVACGKSTLGKVFLCEYPYEGQILVDGKELQNMPQSWQTNIIGYLGHDPELFNDSVENNVLMGEQKKTEDFLKMVCMAEEVNEMDDGLQTLVGNGGVRLSGGQGKRLALARTLCHKKPVLVLDDPFSALDKSTERQIFANLKAQAKENIVLLISHRLYLFPQMNQIIWMEDGKTVVGTHEELLVKVPEYKKLFTEEGGAESEDRQK</sequence>
<protein>
    <submittedName>
        <fullName evidence="10">ABC transporter ATP-binding protein</fullName>
    </submittedName>
</protein>
<keyword evidence="4 10" id="KW-0067">ATP-binding</keyword>
<feature type="transmembrane region" description="Helical" evidence="7">
    <location>
        <begin position="24"/>
        <end position="45"/>
    </location>
</feature>
<keyword evidence="2 7" id="KW-0812">Transmembrane</keyword>
<dbReference type="Pfam" id="PF00664">
    <property type="entry name" value="ABC_membrane"/>
    <property type="match status" value="1"/>
</dbReference>
<keyword evidence="6 7" id="KW-0472">Membrane</keyword>
<dbReference type="InterPro" id="IPR027417">
    <property type="entry name" value="P-loop_NTPase"/>
</dbReference>
<accession>A0ABX2H8S6</accession>
<dbReference type="SUPFAM" id="SSF90123">
    <property type="entry name" value="ABC transporter transmembrane region"/>
    <property type="match status" value="1"/>
</dbReference>
<evidence type="ECO:0000256" key="3">
    <source>
        <dbReference type="ARBA" id="ARBA00022741"/>
    </source>
</evidence>
<dbReference type="SUPFAM" id="SSF52540">
    <property type="entry name" value="P-loop containing nucleoside triphosphate hydrolases"/>
    <property type="match status" value="1"/>
</dbReference>
<evidence type="ECO:0000313" key="11">
    <source>
        <dbReference type="Proteomes" id="UP001644719"/>
    </source>
</evidence>
<evidence type="ECO:0000256" key="5">
    <source>
        <dbReference type="ARBA" id="ARBA00022989"/>
    </source>
</evidence>
<organism evidence="10 11">
    <name type="scientific">Blautia faecis</name>
    <dbReference type="NCBI Taxonomy" id="871665"/>
    <lineage>
        <taxon>Bacteria</taxon>
        <taxon>Bacillati</taxon>
        <taxon>Bacillota</taxon>
        <taxon>Clostridia</taxon>
        <taxon>Lachnospirales</taxon>
        <taxon>Lachnospiraceae</taxon>
        <taxon>Blautia</taxon>
    </lineage>
</organism>
<dbReference type="PANTHER" id="PTHR43394:SF1">
    <property type="entry name" value="ATP-BINDING CASSETTE SUB-FAMILY B MEMBER 10, MITOCHONDRIAL"/>
    <property type="match status" value="1"/>
</dbReference>
<comment type="caution">
    <text evidence="10">The sequence shown here is derived from an EMBL/GenBank/DDBJ whole genome shotgun (WGS) entry which is preliminary data.</text>
</comment>
<keyword evidence="5 7" id="KW-1133">Transmembrane helix</keyword>
<keyword evidence="3" id="KW-0547">Nucleotide-binding</keyword>
<dbReference type="EMBL" id="JAAITS010000041">
    <property type="protein sequence ID" value="NSG86479.1"/>
    <property type="molecule type" value="Genomic_DNA"/>
</dbReference>
<dbReference type="PROSITE" id="PS50929">
    <property type="entry name" value="ABC_TM1F"/>
    <property type="match status" value="1"/>
</dbReference>
<evidence type="ECO:0000256" key="4">
    <source>
        <dbReference type="ARBA" id="ARBA00022840"/>
    </source>
</evidence>
<dbReference type="Gene3D" id="1.20.1560.10">
    <property type="entry name" value="ABC transporter type 1, transmembrane domain"/>
    <property type="match status" value="1"/>
</dbReference>
<dbReference type="GO" id="GO:0005524">
    <property type="term" value="F:ATP binding"/>
    <property type="evidence" value="ECO:0007669"/>
    <property type="project" value="UniProtKB-KW"/>
</dbReference>
<dbReference type="Gene3D" id="3.40.50.300">
    <property type="entry name" value="P-loop containing nucleotide triphosphate hydrolases"/>
    <property type="match status" value="1"/>
</dbReference>
<evidence type="ECO:0000256" key="6">
    <source>
        <dbReference type="ARBA" id="ARBA00023136"/>
    </source>
</evidence>
<keyword evidence="11" id="KW-1185">Reference proteome</keyword>
<reference evidence="10 11" key="1">
    <citation type="journal article" date="2020" name="Cell Host Microbe">
        <title>Functional and Genomic Variation between Human-Derived Isolates of Lachnospiraceae Reveals Inter- and Intra-Species Diversity.</title>
        <authorList>
            <person name="Sorbara M.T."/>
            <person name="Littmann E.R."/>
            <person name="Fontana E."/>
            <person name="Moody T.U."/>
            <person name="Kohout C.E."/>
            <person name="Gjonbalaj M."/>
            <person name="Eaton V."/>
            <person name="Seok R."/>
            <person name="Leiner I.M."/>
            <person name="Pamer E.G."/>
        </authorList>
    </citation>
    <scope>NUCLEOTIDE SEQUENCE [LARGE SCALE GENOMIC DNA]</scope>
    <source>
        <strain evidence="10 11">MSK.17.74</strain>
    </source>
</reference>
<name>A0ABX2H8S6_9FIRM</name>
<dbReference type="InterPro" id="IPR011527">
    <property type="entry name" value="ABC1_TM_dom"/>
</dbReference>
<proteinExistence type="predicted"/>
<dbReference type="CDD" id="cd07346">
    <property type="entry name" value="ABC_6TM_exporters"/>
    <property type="match status" value="1"/>
</dbReference>
<dbReference type="CDD" id="cd03228">
    <property type="entry name" value="ABCC_MRP_Like"/>
    <property type="match status" value="1"/>
</dbReference>
<dbReference type="InterPro" id="IPR036640">
    <property type="entry name" value="ABC1_TM_sf"/>
</dbReference>
<comment type="subcellular location">
    <subcellularLocation>
        <location evidence="1">Cell membrane</location>
        <topology evidence="1">Multi-pass membrane protein</topology>
    </subcellularLocation>
</comment>
<evidence type="ECO:0000256" key="1">
    <source>
        <dbReference type="ARBA" id="ARBA00004651"/>
    </source>
</evidence>
<dbReference type="PROSITE" id="PS50893">
    <property type="entry name" value="ABC_TRANSPORTER_2"/>
    <property type="match status" value="1"/>
</dbReference>
<dbReference type="InterPro" id="IPR039421">
    <property type="entry name" value="Type_1_exporter"/>
</dbReference>
<evidence type="ECO:0000256" key="2">
    <source>
        <dbReference type="ARBA" id="ARBA00022692"/>
    </source>
</evidence>
<feature type="transmembrane region" description="Helical" evidence="7">
    <location>
        <begin position="66"/>
        <end position="86"/>
    </location>
</feature>
<dbReference type="Pfam" id="PF00005">
    <property type="entry name" value="ABC_tran"/>
    <property type="match status" value="1"/>
</dbReference>
<dbReference type="SMART" id="SM00382">
    <property type="entry name" value="AAA"/>
    <property type="match status" value="1"/>
</dbReference>
<gene>
    <name evidence="10" type="ORF">G5B17_13930</name>
</gene>
<evidence type="ECO:0000259" key="9">
    <source>
        <dbReference type="PROSITE" id="PS50929"/>
    </source>
</evidence>
<evidence type="ECO:0000259" key="8">
    <source>
        <dbReference type="PROSITE" id="PS50893"/>
    </source>
</evidence>
<feature type="domain" description="ABC transporter" evidence="8">
    <location>
        <begin position="387"/>
        <end position="616"/>
    </location>
</feature>
<dbReference type="RefSeq" id="WP_148461905.1">
    <property type="nucleotide sequence ID" value="NZ_JAAITS010000041.1"/>
</dbReference>
<evidence type="ECO:0000256" key="7">
    <source>
        <dbReference type="SAM" id="Phobius"/>
    </source>
</evidence>